<accession>A0A975SMT3</accession>
<dbReference type="Proteomes" id="UP000683428">
    <property type="component" value="Chromosome"/>
</dbReference>
<dbReference type="KEGG" id="aiq:Azoinq_13195"/>
<keyword evidence="3" id="KW-1185">Reference proteome</keyword>
<sequence>MNSAPNYDHLLVFPHLRVQNANAISSPLTHGFPAMSAFLGLMWALDRKAGAAGLDLAFSSVGVVCHDYQEQVQEGYVKSFRLTRNPVDKDGRTAAIVEEGRIHLDISLLFGVSSLRWREDPERADADLAQVADLLAEMRIAGGSLLPPPAPERRRYQPYRLDQTGPRGVPQDPFHKARLRLLPGFALVARDDLLLNKPSPTKDQTSEQTGEAISETNPGTAPALPERLEAWLSQCRFNWRYQREGDSEKGAWHHDREKGGWIVPLPVGYGALGPVQLPGTVARARDQETPFCFVESLYSLGEWISPHRLNSAQELLWYGESHPGSETTPNSKSKPDWSHYRCRNDYCPPTPDQTDGED</sequence>
<evidence type="ECO:0000256" key="1">
    <source>
        <dbReference type="SAM" id="MobiDB-lite"/>
    </source>
</evidence>
<protein>
    <submittedName>
        <fullName evidence="2">Type I-F CRISPR-associated protein Csy2</fullName>
    </submittedName>
</protein>
<dbReference type="NCBIfam" id="TIGR02565">
    <property type="entry name" value="cas_Csy2"/>
    <property type="match status" value="1"/>
</dbReference>
<dbReference type="CDD" id="cd09736">
    <property type="entry name" value="Csy2_I-F"/>
    <property type="match status" value="1"/>
</dbReference>
<proteinExistence type="predicted"/>
<gene>
    <name evidence="2" type="primary">csy2</name>
    <name evidence="2" type="ORF">Azoinq_13195</name>
</gene>
<dbReference type="RefSeq" id="WP_216128433.1">
    <property type="nucleotide sequence ID" value="NZ_CP064782.1"/>
</dbReference>
<dbReference type="EMBL" id="CP064782">
    <property type="protein sequence ID" value="QWT48770.1"/>
    <property type="molecule type" value="Genomic_DNA"/>
</dbReference>
<organism evidence="2 3">
    <name type="scientific">Azospira inquinata</name>
    <dbReference type="NCBI Taxonomy" id="2785627"/>
    <lineage>
        <taxon>Bacteria</taxon>
        <taxon>Pseudomonadati</taxon>
        <taxon>Pseudomonadota</taxon>
        <taxon>Betaproteobacteria</taxon>
        <taxon>Rhodocyclales</taxon>
        <taxon>Rhodocyclaceae</taxon>
        <taxon>Azospira</taxon>
    </lineage>
</organism>
<dbReference type="InterPro" id="IPR013398">
    <property type="entry name" value="CRISPR-assoc_prot_Csy2"/>
</dbReference>
<evidence type="ECO:0000313" key="3">
    <source>
        <dbReference type="Proteomes" id="UP000683428"/>
    </source>
</evidence>
<feature type="region of interest" description="Disordered" evidence="1">
    <location>
        <begin position="322"/>
        <end position="358"/>
    </location>
</feature>
<reference evidence="2" key="1">
    <citation type="submission" date="2020-11" db="EMBL/GenBank/DDBJ databases">
        <title>Azospira inquinata sp. nov.</title>
        <authorList>
            <person name="Moe W.M."/>
            <person name="Mikes M.C."/>
        </authorList>
    </citation>
    <scope>NUCLEOTIDE SEQUENCE</scope>
    <source>
        <strain evidence="2">Azo-3</strain>
    </source>
</reference>
<feature type="region of interest" description="Disordered" evidence="1">
    <location>
        <begin position="196"/>
        <end position="222"/>
    </location>
</feature>
<dbReference type="Pfam" id="PF09614">
    <property type="entry name" value="Cas_Csy2"/>
    <property type="match status" value="1"/>
</dbReference>
<dbReference type="AlphaFoldDB" id="A0A975SMT3"/>
<feature type="compositionally biased region" description="Polar residues" evidence="1">
    <location>
        <begin position="198"/>
        <end position="219"/>
    </location>
</feature>
<feature type="compositionally biased region" description="Basic and acidic residues" evidence="1">
    <location>
        <begin position="333"/>
        <end position="344"/>
    </location>
</feature>
<evidence type="ECO:0000313" key="2">
    <source>
        <dbReference type="EMBL" id="QWT48770.1"/>
    </source>
</evidence>
<name>A0A975SMT3_9RHOO</name>